<feature type="coiled-coil region" evidence="15">
    <location>
        <begin position="46"/>
        <end position="131"/>
    </location>
</feature>
<keyword evidence="4 13" id="KW-0138">CF(0)</keyword>
<evidence type="ECO:0000256" key="15">
    <source>
        <dbReference type="SAM" id="Coils"/>
    </source>
</evidence>
<evidence type="ECO:0000256" key="11">
    <source>
        <dbReference type="ARBA" id="ARBA00025198"/>
    </source>
</evidence>
<keyword evidence="7 13" id="KW-1133">Transmembrane helix</keyword>
<comment type="function">
    <text evidence="11 13">F(1)F(0) ATP synthase produces ATP from ADP in the presence of a proton or sodium gradient. F-type ATPases consist of two structural domains, F(1) containing the extramembraneous catalytic core and F(0) containing the membrane proton channel, linked together by a central stalk and a peripheral stalk. During catalysis, ATP synthesis in the catalytic domain of F(1) is coupled via a rotary mechanism of the central stalk subunits to proton translocation.</text>
</comment>
<evidence type="ECO:0000256" key="10">
    <source>
        <dbReference type="ARBA" id="ARBA00023310"/>
    </source>
</evidence>
<dbReference type="GO" id="GO:0045259">
    <property type="term" value="C:proton-transporting ATP synthase complex"/>
    <property type="evidence" value="ECO:0007669"/>
    <property type="project" value="UniProtKB-KW"/>
</dbReference>
<gene>
    <name evidence="13 16" type="primary">atpF</name>
    <name evidence="16" type="ORF">IAD15_06170</name>
</gene>
<evidence type="ECO:0000256" key="13">
    <source>
        <dbReference type="HAMAP-Rule" id="MF_01398"/>
    </source>
</evidence>
<evidence type="ECO:0000256" key="1">
    <source>
        <dbReference type="ARBA" id="ARBA00005513"/>
    </source>
</evidence>
<name>A0A9D1HQH1_9FIRM</name>
<sequence>MDIDVASKLFPNLTTMIVQLLSTGVMFFCFKRFLWKYVQAYLGKRADFIEGNMQEAKAMNDKAKAMLLESEEKARQSALEYQQILASAKEDAQKQQEAMLAKAREQAALKMAQADQEIEAERAQARQEMREEMVDIALEVASRLMATEMTSEENKKMAEGFIDQVVN</sequence>
<dbReference type="GO" id="GO:0046933">
    <property type="term" value="F:proton-transporting ATP synthase activity, rotational mechanism"/>
    <property type="evidence" value="ECO:0007669"/>
    <property type="project" value="UniProtKB-UniRule"/>
</dbReference>
<dbReference type="GO" id="GO:0046961">
    <property type="term" value="F:proton-transporting ATPase activity, rotational mechanism"/>
    <property type="evidence" value="ECO:0007669"/>
    <property type="project" value="TreeGrafter"/>
</dbReference>
<dbReference type="AlphaFoldDB" id="A0A9D1HQH1"/>
<evidence type="ECO:0000256" key="12">
    <source>
        <dbReference type="ARBA" id="ARBA00037847"/>
    </source>
</evidence>
<evidence type="ECO:0000256" key="8">
    <source>
        <dbReference type="ARBA" id="ARBA00023065"/>
    </source>
</evidence>
<dbReference type="Proteomes" id="UP000824175">
    <property type="component" value="Unassembled WGS sequence"/>
</dbReference>
<organism evidence="16 17">
    <name type="scientific">Candidatus Fimiplasma intestinipullorum</name>
    <dbReference type="NCBI Taxonomy" id="2840825"/>
    <lineage>
        <taxon>Bacteria</taxon>
        <taxon>Bacillati</taxon>
        <taxon>Bacillota</taxon>
        <taxon>Clostridia</taxon>
        <taxon>Eubacteriales</taxon>
        <taxon>Candidatus Fimiplasma</taxon>
    </lineage>
</organism>
<evidence type="ECO:0000256" key="7">
    <source>
        <dbReference type="ARBA" id="ARBA00022989"/>
    </source>
</evidence>
<comment type="subcellular location">
    <subcellularLocation>
        <location evidence="13">Cell membrane</location>
        <topology evidence="13">Single-pass membrane protein</topology>
    </subcellularLocation>
    <subcellularLocation>
        <location evidence="12">Endomembrane system</location>
        <topology evidence="12">Single-pass membrane protein</topology>
    </subcellularLocation>
</comment>
<dbReference type="GO" id="GO:0005886">
    <property type="term" value="C:plasma membrane"/>
    <property type="evidence" value="ECO:0007669"/>
    <property type="project" value="UniProtKB-SubCell"/>
</dbReference>
<feature type="transmembrane region" description="Helical" evidence="13">
    <location>
        <begin position="16"/>
        <end position="35"/>
    </location>
</feature>
<dbReference type="Pfam" id="PF00430">
    <property type="entry name" value="ATP-synt_B"/>
    <property type="match status" value="1"/>
</dbReference>
<evidence type="ECO:0000256" key="2">
    <source>
        <dbReference type="ARBA" id="ARBA00022448"/>
    </source>
</evidence>
<keyword evidence="5 13" id="KW-0812">Transmembrane</keyword>
<dbReference type="InterPro" id="IPR002146">
    <property type="entry name" value="ATP_synth_b/b'su_bac/chlpt"/>
</dbReference>
<keyword evidence="10 13" id="KW-0066">ATP synthesis</keyword>
<accession>A0A9D1HQH1</accession>
<proteinExistence type="inferred from homology"/>
<comment type="subunit">
    <text evidence="13">F-type ATPases have 2 components, F(1) - the catalytic core - and F(0) - the membrane proton channel. F(1) has five subunits: alpha(3), beta(3), gamma(1), delta(1), epsilon(1). F(0) has three main subunits: a(1), b(2) and c(10-14). The alpha and beta chains form an alternating ring which encloses part of the gamma chain. F(1) is attached to F(0) by a central stalk formed by the gamma and epsilon chains, while a peripheral stalk is formed by the delta and b chains.</text>
</comment>
<evidence type="ECO:0000256" key="4">
    <source>
        <dbReference type="ARBA" id="ARBA00022547"/>
    </source>
</evidence>
<keyword evidence="2 13" id="KW-0813">Transport</keyword>
<dbReference type="InterPro" id="IPR005864">
    <property type="entry name" value="ATP_synth_F0_bsu_bac"/>
</dbReference>
<evidence type="ECO:0000256" key="14">
    <source>
        <dbReference type="RuleBase" id="RU003848"/>
    </source>
</evidence>
<keyword evidence="6 13" id="KW-0375">Hydrogen ion transport</keyword>
<evidence type="ECO:0000256" key="9">
    <source>
        <dbReference type="ARBA" id="ARBA00023136"/>
    </source>
</evidence>
<dbReference type="HAMAP" id="MF_01398">
    <property type="entry name" value="ATP_synth_b_bprime"/>
    <property type="match status" value="1"/>
</dbReference>
<keyword evidence="3 13" id="KW-1003">Cell membrane</keyword>
<keyword evidence="15" id="KW-0175">Coiled coil</keyword>
<dbReference type="CDD" id="cd06503">
    <property type="entry name" value="ATP-synt_Fo_b"/>
    <property type="match status" value="1"/>
</dbReference>
<dbReference type="PANTHER" id="PTHR33445">
    <property type="entry name" value="ATP SYNTHASE SUBUNIT B', CHLOROPLASTIC"/>
    <property type="match status" value="1"/>
</dbReference>
<dbReference type="EMBL" id="DVMJ01000052">
    <property type="protein sequence ID" value="HIU13639.1"/>
    <property type="molecule type" value="Genomic_DNA"/>
</dbReference>
<reference evidence="16" key="2">
    <citation type="journal article" date="2021" name="PeerJ">
        <title>Extensive microbial diversity within the chicken gut microbiome revealed by metagenomics and culture.</title>
        <authorList>
            <person name="Gilroy R."/>
            <person name="Ravi A."/>
            <person name="Getino M."/>
            <person name="Pursley I."/>
            <person name="Horton D.L."/>
            <person name="Alikhan N.F."/>
            <person name="Baker D."/>
            <person name="Gharbi K."/>
            <person name="Hall N."/>
            <person name="Watson M."/>
            <person name="Adriaenssens E.M."/>
            <person name="Foster-Nyarko E."/>
            <person name="Jarju S."/>
            <person name="Secka A."/>
            <person name="Antonio M."/>
            <person name="Oren A."/>
            <person name="Chaudhuri R.R."/>
            <person name="La Ragione R."/>
            <person name="Hildebrand F."/>
            <person name="Pallen M.J."/>
        </authorList>
    </citation>
    <scope>NUCLEOTIDE SEQUENCE</scope>
    <source>
        <strain evidence="16">CHK195-11698</strain>
    </source>
</reference>
<protein>
    <recommendedName>
        <fullName evidence="13">ATP synthase subunit b</fullName>
    </recommendedName>
    <alternativeName>
        <fullName evidence="13">ATP synthase F(0) sector subunit b</fullName>
    </alternativeName>
    <alternativeName>
        <fullName evidence="13">ATPase subunit I</fullName>
    </alternativeName>
    <alternativeName>
        <fullName evidence="13">F-type ATPase subunit b</fullName>
        <shortName evidence="13">F-ATPase subunit b</shortName>
    </alternativeName>
</protein>
<dbReference type="InterPro" id="IPR050059">
    <property type="entry name" value="ATP_synthase_B_chain"/>
</dbReference>
<dbReference type="GO" id="GO:0012505">
    <property type="term" value="C:endomembrane system"/>
    <property type="evidence" value="ECO:0007669"/>
    <property type="project" value="UniProtKB-SubCell"/>
</dbReference>
<dbReference type="PANTHER" id="PTHR33445:SF1">
    <property type="entry name" value="ATP SYNTHASE SUBUNIT B"/>
    <property type="match status" value="1"/>
</dbReference>
<keyword evidence="8 13" id="KW-0406">Ion transport</keyword>
<evidence type="ECO:0000313" key="17">
    <source>
        <dbReference type="Proteomes" id="UP000824175"/>
    </source>
</evidence>
<dbReference type="NCBIfam" id="TIGR01144">
    <property type="entry name" value="ATP_synt_b"/>
    <property type="match status" value="1"/>
</dbReference>
<comment type="caution">
    <text evidence="16">The sequence shown here is derived from an EMBL/GenBank/DDBJ whole genome shotgun (WGS) entry which is preliminary data.</text>
</comment>
<reference evidence="16" key="1">
    <citation type="submission" date="2020-10" db="EMBL/GenBank/DDBJ databases">
        <authorList>
            <person name="Gilroy R."/>
        </authorList>
    </citation>
    <scope>NUCLEOTIDE SEQUENCE</scope>
    <source>
        <strain evidence="16">CHK195-11698</strain>
    </source>
</reference>
<comment type="similarity">
    <text evidence="1 13 14">Belongs to the ATPase B chain family.</text>
</comment>
<evidence type="ECO:0000256" key="3">
    <source>
        <dbReference type="ARBA" id="ARBA00022475"/>
    </source>
</evidence>
<comment type="function">
    <text evidence="13">Component of the F(0) channel, it forms part of the peripheral stalk, linking F(1) to F(0).</text>
</comment>
<evidence type="ECO:0000313" key="16">
    <source>
        <dbReference type="EMBL" id="HIU13639.1"/>
    </source>
</evidence>
<evidence type="ECO:0000256" key="5">
    <source>
        <dbReference type="ARBA" id="ARBA00022692"/>
    </source>
</evidence>
<keyword evidence="9 13" id="KW-0472">Membrane</keyword>
<evidence type="ECO:0000256" key="6">
    <source>
        <dbReference type="ARBA" id="ARBA00022781"/>
    </source>
</evidence>